<name>A0A9R1C920_9BACT</name>
<keyword evidence="3" id="KW-1185">Reference proteome</keyword>
<dbReference type="AlphaFoldDB" id="A0A9R1C920"/>
<dbReference type="InterPro" id="IPR018631">
    <property type="entry name" value="AAA-ATPase-like_dom"/>
</dbReference>
<dbReference type="Gene3D" id="3.40.1350.10">
    <property type="match status" value="1"/>
</dbReference>
<dbReference type="SUPFAM" id="SSF52540">
    <property type="entry name" value="P-loop containing nucleoside triphosphate hydrolases"/>
    <property type="match status" value="1"/>
</dbReference>
<dbReference type="PANTHER" id="PTHR34825">
    <property type="entry name" value="CONSERVED PROTEIN, WITH A WEAK D-GALACTARATE DEHYDRATASE/ALTRONATE HYDROLASE DOMAIN"/>
    <property type="match status" value="1"/>
</dbReference>
<dbReference type="InterPro" id="IPR011856">
    <property type="entry name" value="tRNA_endonuc-like_dom_sf"/>
</dbReference>
<comment type="caution">
    <text evidence="2">The sequence shown here is derived from an EMBL/GenBank/DDBJ whole genome shotgun (WGS) entry which is preliminary data.</text>
</comment>
<dbReference type="Pfam" id="PF09820">
    <property type="entry name" value="AAA-ATPase_like"/>
    <property type="match status" value="1"/>
</dbReference>
<dbReference type="GO" id="GO:0003676">
    <property type="term" value="F:nucleic acid binding"/>
    <property type="evidence" value="ECO:0007669"/>
    <property type="project" value="InterPro"/>
</dbReference>
<sequence>MVRKRYPIGIQTFSEIVNNDYVYVDKTAYVYKMAHEDGKFFFLSRPRRFGKSLLASTLESYFEGRKEFFKGLAIDNLEKDWISNPVLHFDLSGAKHVDKERLLTYLDFMLAKIEEKWNIVNPPSGENNRLSNLIDVAHKQTGKPVVVLIDEYDAPLLDVVHNEEKLGELRQIMRNFYSPLKLNDPNLRFVFLTGITKFSQLSIFSELNNIVNISMRPDYAGICGITKEELLTQMSEDVDSLAQATGESRQKTIDNLTHYYDGYHFAWPSPDIFNPFSLLNAFSAKDIDAFWFSSGTPTYLIEMMHKFHVMPSQIGRMKARSSDFDAPTETLSSLTPLFYQSGYLTIKGYNNFSRIYTLDIPNREVELGLMQSFIPYYITPDTAKANVTLGDMAEALYKGDIDRLLHLLQNFLATIPYTDNTQYEGHYQQVLCIIFRLLGTWADVEVHTPRGRVDIVMKAFGCLYIIELKLDASAEAAMHQIDLRDYAEAFSHSGLPVTKVAINFDSTTRNLKDWRIKKQV</sequence>
<feature type="domain" description="AAA-ATPase-like" evidence="1">
    <location>
        <begin position="7"/>
        <end position="204"/>
    </location>
</feature>
<dbReference type="GeneID" id="72468005"/>
<proteinExistence type="predicted"/>
<accession>A0A9R1C920</accession>
<evidence type="ECO:0000313" key="3">
    <source>
        <dbReference type="Proteomes" id="UP000825483"/>
    </source>
</evidence>
<dbReference type="InterPro" id="IPR012547">
    <property type="entry name" value="PDDEXK_9"/>
</dbReference>
<dbReference type="InterPro" id="IPR027417">
    <property type="entry name" value="P-loop_NTPase"/>
</dbReference>
<organism evidence="2 3">
    <name type="scientific">Prevotella lacticifex</name>
    <dbReference type="NCBI Taxonomy" id="2854755"/>
    <lineage>
        <taxon>Bacteria</taxon>
        <taxon>Pseudomonadati</taxon>
        <taxon>Bacteroidota</taxon>
        <taxon>Bacteroidia</taxon>
        <taxon>Bacteroidales</taxon>
        <taxon>Prevotellaceae</taxon>
        <taxon>Prevotella</taxon>
    </lineage>
</organism>
<dbReference type="Gene3D" id="3.40.50.300">
    <property type="entry name" value="P-loop containing nucleotide triphosphate hydrolases"/>
    <property type="match status" value="1"/>
</dbReference>
<gene>
    <name evidence="2" type="ORF">PRLR5076_10750</name>
</gene>
<protein>
    <submittedName>
        <fullName evidence="2">ATPase AAA</fullName>
    </submittedName>
</protein>
<dbReference type="Proteomes" id="UP000825483">
    <property type="component" value="Unassembled WGS sequence"/>
</dbReference>
<dbReference type="PANTHER" id="PTHR34825:SF1">
    <property type="entry name" value="AAA-ATPASE-LIKE DOMAIN-CONTAINING PROTEIN"/>
    <property type="match status" value="1"/>
</dbReference>
<reference evidence="2" key="1">
    <citation type="journal article" date="2022" name="Int. J. Syst. Evol. Microbiol.">
        <title>Prevotella lacticifex sp. nov., isolated from the rumen of cows.</title>
        <authorList>
            <person name="Shinkai T."/>
            <person name="Ikeyama N."/>
            <person name="Kumagai M."/>
            <person name="Ohmori H."/>
            <person name="Sakamoto M."/>
            <person name="Ohkuma M."/>
            <person name="Mitsumori M."/>
        </authorList>
    </citation>
    <scope>NUCLEOTIDE SEQUENCE</scope>
    <source>
        <strain evidence="2">R5076</strain>
    </source>
</reference>
<evidence type="ECO:0000313" key="2">
    <source>
        <dbReference type="EMBL" id="GJG58224.1"/>
    </source>
</evidence>
<dbReference type="EMBL" id="BPUB01000001">
    <property type="protein sequence ID" value="GJG58224.1"/>
    <property type="molecule type" value="Genomic_DNA"/>
</dbReference>
<dbReference type="Pfam" id="PF08011">
    <property type="entry name" value="PDDEXK_9"/>
    <property type="match status" value="1"/>
</dbReference>
<evidence type="ECO:0000259" key="1">
    <source>
        <dbReference type="Pfam" id="PF09820"/>
    </source>
</evidence>
<dbReference type="RefSeq" id="WP_223929791.1">
    <property type="nucleotide sequence ID" value="NZ_BPTU01000003.1"/>
</dbReference>